<keyword evidence="1" id="KW-0489">Methyltransferase</keyword>
<dbReference type="InterPro" id="IPR029063">
    <property type="entry name" value="SAM-dependent_MTases_sf"/>
</dbReference>
<dbReference type="GO" id="GO:0008168">
    <property type="term" value="F:methyltransferase activity"/>
    <property type="evidence" value="ECO:0007669"/>
    <property type="project" value="UniProtKB-KW"/>
</dbReference>
<keyword evidence="2" id="KW-1185">Reference proteome</keyword>
<dbReference type="CDD" id="cd02440">
    <property type="entry name" value="AdoMet_MTases"/>
    <property type="match status" value="1"/>
</dbReference>
<dbReference type="Gene3D" id="3.40.50.150">
    <property type="entry name" value="Vaccinia Virus protein VP39"/>
    <property type="match status" value="1"/>
</dbReference>
<reference evidence="1 2" key="1">
    <citation type="submission" date="2019-09" db="EMBL/GenBank/DDBJ databases">
        <title>Complete genome sequence of Arachidicoccus sp. B3-10 isolated from apple orchard soil.</title>
        <authorList>
            <person name="Kim H.S."/>
            <person name="Han K.-I."/>
            <person name="Suh M.K."/>
            <person name="Lee K.C."/>
            <person name="Eom M.K."/>
            <person name="Kim J.-S."/>
            <person name="Kang S.W."/>
            <person name="Sin Y."/>
            <person name="Lee J.-S."/>
        </authorList>
    </citation>
    <scope>NUCLEOTIDE SEQUENCE [LARGE SCALE GENOMIC DNA]</scope>
    <source>
        <strain evidence="1 2">B3-10</strain>
    </source>
</reference>
<dbReference type="EMBL" id="CP044016">
    <property type="protein sequence ID" value="QES87533.1"/>
    <property type="molecule type" value="Genomic_DNA"/>
</dbReference>
<dbReference type="Proteomes" id="UP000292424">
    <property type="component" value="Chromosome"/>
</dbReference>
<dbReference type="AlphaFoldDB" id="A0A5P2G348"/>
<evidence type="ECO:0000313" key="1">
    <source>
        <dbReference type="EMBL" id="QES87533.1"/>
    </source>
</evidence>
<dbReference type="GO" id="GO:0032259">
    <property type="term" value="P:methylation"/>
    <property type="evidence" value="ECO:0007669"/>
    <property type="project" value="UniProtKB-KW"/>
</dbReference>
<proteinExistence type="predicted"/>
<protein>
    <submittedName>
        <fullName evidence="1">Methyltransferase domain-containing protein</fullName>
    </submittedName>
</protein>
<keyword evidence="1" id="KW-0808">Transferase</keyword>
<dbReference type="SUPFAM" id="SSF53335">
    <property type="entry name" value="S-adenosyl-L-methionine-dependent methyltransferases"/>
    <property type="match status" value="1"/>
</dbReference>
<dbReference type="Pfam" id="PF13489">
    <property type="entry name" value="Methyltransf_23"/>
    <property type="match status" value="1"/>
</dbReference>
<dbReference type="RefSeq" id="WP_131328410.1">
    <property type="nucleotide sequence ID" value="NZ_CP044016.1"/>
</dbReference>
<evidence type="ECO:0000313" key="2">
    <source>
        <dbReference type="Proteomes" id="UP000292424"/>
    </source>
</evidence>
<sequence length="260" mass="30575">MFEFHGDRKRYFDIQIVNCREYVLPFVEQVKKMQPSMRVLEIGCGEGGVLQPFLEKGCDCVGVEFDTSRTDNAAIWMKEFIDQGKLQIIPKDIYLVDADALGGKFDLIILKDVIEHIHDQAKLMARMQHFLKVDGYIFFGFPPWQMPFGGHQQICHNKWLSKLPYYHLLPMPIYKSILKKYGENVEEMVEIKETGISIERFEKISKDAGYKIAEKTHFLINPIYKWKFGWEAKKQLPIVKDIPWVRNFFTTCVYYMITPK</sequence>
<name>A0A5P2G348_9BACT</name>
<dbReference type="PANTHER" id="PTHR43861">
    <property type="entry name" value="TRANS-ACONITATE 2-METHYLTRANSFERASE-RELATED"/>
    <property type="match status" value="1"/>
</dbReference>
<organism evidence="1 2">
    <name type="scientific">Rhizosphaericola mali</name>
    <dbReference type="NCBI Taxonomy" id="2545455"/>
    <lineage>
        <taxon>Bacteria</taxon>
        <taxon>Pseudomonadati</taxon>
        <taxon>Bacteroidota</taxon>
        <taxon>Chitinophagia</taxon>
        <taxon>Chitinophagales</taxon>
        <taxon>Chitinophagaceae</taxon>
        <taxon>Rhizosphaericola</taxon>
    </lineage>
</organism>
<gene>
    <name evidence="1" type="ORF">E0W69_002245</name>
</gene>
<dbReference type="KEGG" id="arac:E0W69_002245"/>
<accession>A0A5P2G348</accession>
<dbReference type="OrthoDB" id="323463at2"/>